<sequence>MRESNQPVLLLAVTLLFRSRSEFDALPHVISSVSVFLDSSVDLPLDNACSLGSIRLLDRIWTSSEGIDLKKSCWTLRKYIRTDKYYRQHLFRSTLIMAVKDFAMIKWFCQKFSDCSKTLSQK</sequence>
<keyword evidence="2" id="KW-1185">Reference proteome</keyword>
<name>A0A225V1V0_9STRA</name>
<dbReference type="AlphaFoldDB" id="A0A225V1V0"/>
<evidence type="ECO:0000313" key="1">
    <source>
        <dbReference type="EMBL" id="OWY98958.1"/>
    </source>
</evidence>
<dbReference type="Proteomes" id="UP000198211">
    <property type="component" value="Unassembled WGS sequence"/>
</dbReference>
<dbReference type="EMBL" id="NBNE01008916">
    <property type="protein sequence ID" value="OWY98958.1"/>
    <property type="molecule type" value="Genomic_DNA"/>
</dbReference>
<feature type="non-terminal residue" evidence="1">
    <location>
        <position position="1"/>
    </location>
</feature>
<protein>
    <submittedName>
        <fullName evidence="1">Uncharacterized protein</fullName>
    </submittedName>
</protein>
<comment type="caution">
    <text evidence="1">The sequence shown here is derived from an EMBL/GenBank/DDBJ whole genome shotgun (WGS) entry which is preliminary data.</text>
</comment>
<proteinExistence type="predicted"/>
<gene>
    <name evidence="1" type="ORF">PHMEG_00030136</name>
</gene>
<organism evidence="1 2">
    <name type="scientific">Phytophthora megakarya</name>
    <dbReference type="NCBI Taxonomy" id="4795"/>
    <lineage>
        <taxon>Eukaryota</taxon>
        <taxon>Sar</taxon>
        <taxon>Stramenopiles</taxon>
        <taxon>Oomycota</taxon>
        <taxon>Peronosporomycetes</taxon>
        <taxon>Peronosporales</taxon>
        <taxon>Peronosporaceae</taxon>
        <taxon>Phytophthora</taxon>
    </lineage>
</organism>
<reference evidence="2" key="1">
    <citation type="submission" date="2017-03" db="EMBL/GenBank/DDBJ databases">
        <title>Phytopthora megakarya and P. palmivora, two closely related causual agents of cacao black pod achieved similar genome size and gene model numbers by different mechanisms.</title>
        <authorList>
            <person name="Ali S."/>
            <person name="Shao J."/>
            <person name="Larry D.J."/>
            <person name="Kronmiller B."/>
            <person name="Shen D."/>
            <person name="Strem M.D."/>
            <person name="Melnick R.L."/>
            <person name="Guiltinan M.J."/>
            <person name="Tyler B.M."/>
            <person name="Meinhardt L.W."/>
            <person name="Bailey B.A."/>
        </authorList>
    </citation>
    <scope>NUCLEOTIDE SEQUENCE [LARGE SCALE GENOMIC DNA]</scope>
    <source>
        <strain evidence="2">zdho120</strain>
    </source>
</reference>
<accession>A0A225V1V0</accession>
<evidence type="ECO:0000313" key="2">
    <source>
        <dbReference type="Proteomes" id="UP000198211"/>
    </source>
</evidence>